<evidence type="ECO:0000256" key="2">
    <source>
        <dbReference type="ARBA" id="ARBA00004496"/>
    </source>
</evidence>
<dbReference type="EMBL" id="JAMFTS010000002">
    <property type="protein sequence ID" value="KAJ4791406.1"/>
    <property type="molecule type" value="Genomic_DNA"/>
</dbReference>
<comment type="caution">
    <text evidence="9">The sequence shown here is derived from an EMBL/GenBank/DDBJ whole genome shotgun (WGS) entry which is preliminary data.</text>
</comment>
<dbReference type="AlphaFoldDB" id="A0AAV8FIT6"/>
<evidence type="ECO:0000256" key="4">
    <source>
        <dbReference type="ARBA" id="ARBA00022490"/>
    </source>
</evidence>
<name>A0AAV8FIT6_9POAL</name>
<dbReference type="Proteomes" id="UP001140206">
    <property type="component" value="Chromosome 2"/>
</dbReference>
<dbReference type="InterPro" id="IPR057672">
    <property type="entry name" value="TPR_IPO4/5"/>
</dbReference>
<keyword evidence="4" id="KW-0963">Cytoplasm</keyword>
<dbReference type="SUPFAM" id="SSF48371">
    <property type="entry name" value="ARM repeat"/>
    <property type="match status" value="1"/>
</dbReference>
<keyword evidence="7" id="KW-0539">Nucleus</keyword>
<dbReference type="InterPro" id="IPR016024">
    <property type="entry name" value="ARM-type_fold"/>
</dbReference>
<dbReference type="Pfam" id="PF25780">
    <property type="entry name" value="TPR_IPO5"/>
    <property type="match status" value="1"/>
</dbReference>
<evidence type="ECO:0000313" key="10">
    <source>
        <dbReference type="Proteomes" id="UP001140206"/>
    </source>
</evidence>
<comment type="subcellular location">
    <subcellularLocation>
        <location evidence="2">Cytoplasm</location>
    </subcellularLocation>
    <subcellularLocation>
        <location evidence="1">Nucleus</location>
    </subcellularLocation>
</comment>
<evidence type="ECO:0000259" key="8">
    <source>
        <dbReference type="Pfam" id="PF25780"/>
    </source>
</evidence>
<keyword evidence="10" id="KW-1185">Reference proteome</keyword>
<keyword evidence="6" id="KW-0653">Protein transport</keyword>
<dbReference type="InterPro" id="IPR041653">
    <property type="entry name" value="Importin_rep_4"/>
</dbReference>
<dbReference type="Pfam" id="PF18808">
    <property type="entry name" value="Importin_rep_4"/>
    <property type="match status" value="1"/>
</dbReference>
<dbReference type="InterPro" id="IPR011989">
    <property type="entry name" value="ARM-like"/>
</dbReference>
<evidence type="ECO:0000256" key="5">
    <source>
        <dbReference type="ARBA" id="ARBA00022737"/>
    </source>
</evidence>
<keyword evidence="5" id="KW-0677">Repeat</keyword>
<dbReference type="PANTHER" id="PTHR10527">
    <property type="entry name" value="IMPORTIN BETA"/>
    <property type="match status" value="1"/>
</dbReference>
<dbReference type="GO" id="GO:0005634">
    <property type="term" value="C:nucleus"/>
    <property type="evidence" value="ECO:0007669"/>
    <property type="project" value="UniProtKB-SubCell"/>
</dbReference>
<evidence type="ECO:0000256" key="3">
    <source>
        <dbReference type="ARBA" id="ARBA00022448"/>
    </source>
</evidence>
<dbReference type="Gene3D" id="1.25.10.10">
    <property type="entry name" value="Leucine-rich Repeat Variant"/>
    <property type="match status" value="1"/>
</dbReference>
<dbReference type="InterPro" id="IPR040122">
    <property type="entry name" value="Importin_beta"/>
</dbReference>
<gene>
    <name evidence="9" type="ORF">LUZ62_042652</name>
</gene>
<proteinExistence type="predicted"/>
<feature type="domain" description="IPO4/5-like TPR repeats" evidence="8">
    <location>
        <begin position="228"/>
        <end position="358"/>
    </location>
</feature>
<dbReference type="GO" id="GO:0006606">
    <property type="term" value="P:protein import into nucleus"/>
    <property type="evidence" value="ECO:0007669"/>
    <property type="project" value="InterPro"/>
</dbReference>
<protein>
    <submittedName>
        <fullName evidence="9">ARM repeat superfamily protein</fullName>
    </submittedName>
</protein>
<evidence type="ECO:0000256" key="1">
    <source>
        <dbReference type="ARBA" id="ARBA00004123"/>
    </source>
</evidence>
<dbReference type="GO" id="GO:0005737">
    <property type="term" value="C:cytoplasm"/>
    <property type="evidence" value="ECO:0007669"/>
    <property type="project" value="UniProtKB-SubCell"/>
</dbReference>
<evidence type="ECO:0000256" key="6">
    <source>
        <dbReference type="ARBA" id="ARBA00022927"/>
    </source>
</evidence>
<reference evidence="9" key="1">
    <citation type="submission" date="2022-08" db="EMBL/GenBank/DDBJ databases">
        <authorList>
            <person name="Marques A."/>
        </authorList>
    </citation>
    <scope>NUCLEOTIDE SEQUENCE</scope>
    <source>
        <strain evidence="9">RhyPub2mFocal</strain>
        <tissue evidence="9">Leaves</tissue>
    </source>
</reference>
<accession>A0AAV8FIT6</accession>
<evidence type="ECO:0000313" key="9">
    <source>
        <dbReference type="EMBL" id="KAJ4791406.1"/>
    </source>
</evidence>
<organism evidence="9 10">
    <name type="scientific">Rhynchospora pubera</name>
    <dbReference type="NCBI Taxonomy" id="906938"/>
    <lineage>
        <taxon>Eukaryota</taxon>
        <taxon>Viridiplantae</taxon>
        <taxon>Streptophyta</taxon>
        <taxon>Embryophyta</taxon>
        <taxon>Tracheophyta</taxon>
        <taxon>Spermatophyta</taxon>
        <taxon>Magnoliopsida</taxon>
        <taxon>Liliopsida</taxon>
        <taxon>Poales</taxon>
        <taxon>Cyperaceae</taxon>
        <taxon>Cyperoideae</taxon>
        <taxon>Rhynchosporeae</taxon>
        <taxon>Rhynchospora</taxon>
    </lineage>
</organism>
<keyword evidence="3" id="KW-0813">Transport</keyword>
<sequence length="985" mass="111490">MREEVDQTKVIFALLAGIRRIGENGILDFQPNSTRAGRVLERDDFAVFFRFLRWMQIGGSVSSDRMVQPNTLAVEDADPSPSHSRFSHHLHHQSMDPKLRKQLVGLDPIPFTDLISTLTTSTGSARSHAESLFYSLCQTNPNSVSIKLLLLLQFSSRSDIRAEAASLLRNLLTRASNPYYLWPRLHPLTQCHLKEDLLTALRNEHKRSVLGHLRGGVVELGSDLLPHDSWPELIFFMFEAMVSSSPRVQESGLLIFSYLAECIETSSLPPLTTLRSILILALTDTNSSTGGELDVKIAALLASISLIHCTPSKDRETLQDLLPPLVFVLVEACTDNREEDAKEAARMLAVLIEIEPIFFCWPELVDTMLKIAEFDELEEELRCEAVNLVVTIAKTGEKEPVMVEQLVPFLGRFLAILLQMLSDIEDDEAWYTAHPDDEDKDTDEMHNFKFSKESSYAISAALGGALLVPVVIELLPAYLENADWKKRHAALIFLKGIAEGCSEALKDNLEQFVNTMVNSFNDIHLRVRGAALNVTCELLVVPETHVASKYHDRIFPALLHSMNTYDCPRVQVEATRAAWNFICSCNKDVLKIYLQDLLGQLHMMILAGNTVVQDEALLALESLAYLLEDTLESYYEYVMRWLKALLRDAIHNADRMLCAKLLQCISIVGAVLGKSHFRNDAQEVMEELMSFRAAPLEEDDPVTGYMLQLWMKLLKCLGRDFLPFMDLVMPPLFQYAQSESDLIISSTNMDNIEVKMAEGAGEKLRTKFRLLDEKASACDMLCCYADELKEDFFPWIDKAAPLLLPFLKFNFHKEVRKTAISAMSKILYSAKLAVEKQMPDDPEEQCLKVKQLCSRLIPSIIEALREEHDTELCGEMLGCLTDCIQLLEELGEDQVIGIVKELKNLIVRSIFRTGKELRDVNYMQDALLLNQIAECLVMLSLESSRDLLFASWVKETKAEKTIPRAREQLQEFTFRQIRRAIMCVP</sequence>
<evidence type="ECO:0000256" key="7">
    <source>
        <dbReference type="ARBA" id="ARBA00023242"/>
    </source>
</evidence>